<evidence type="ECO:0000256" key="2">
    <source>
        <dbReference type="ARBA" id="ARBA00022969"/>
    </source>
</evidence>
<dbReference type="GO" id="GO:0030435">
    <property type="term" value="P:sporulation resulting in formation of a cellular spore"/>
    <property type="evidence" value="ECO:0007669"/>
    <property type="project" value="UniProtKB-KW"/>
</dbReference>
<organism evidence="3 4">
    <name type="scientific">Paenibacillus aurantius</name>
    <dbReference type="NCBI Taxonomy" id="2918900"/>
    <lineage>
        <taxon>Bacteria</taxon>
        <taxon>Bacillati</taxon>
        <taxon>Bacillota</taxon>
        <taxon>Bacilli</taxon>
        <taxon>Bacillales</taxon>
        <taxon>Paenibacillaceae</taxon>
        <taxon>Paenibacillus</taxon>
    </lineage>
</organism>
<dbReference type="RefSeq" id="WP_315604700.1">
    <property type="nucleotide sequence ID" value="NZ_CP130318.1"/>
</dbReference>
<name>A0AA96LD09_9BACL</name>
<evidence type="ECO:0000256" key="1">
    <source>
        <dbReference type="ARBA" id="ARBA00022679"/>
    </source>
</evidence>
<sequence>MIRVQGMAQPIDPAMLPDRQRDIYLQKDRSPTVYSYDSVDQLLFELRVRVSITEAAAALYESGAQFATFADSRCNPVFWDRTEPGGFQLKPGVAPAEGVRDIFRNGRLYAFECATAMVICLYRAVNVNIGDPLFNRYFADLLLFDWHYDSDLRLITLDTHQESYPGDILYFINPDYSPLTPQWRGENVIKMGDNLYFGHGIGVRPAEGIIAKLNSHRVPGSPFSAYLTDQASYPDYRYLYSLGSGVPVPPLQNPTGPRRQGVIVARIGSFTYLKL</sequence>
<keyword evidence="4" id="KW-1185">Reference proteome</keyword>
<dbReference type="HAMAP" id="MF_00727">
    <property type="entry name" value="Tgl"/>
    <property type="match status" value="1"/>
</dbReference>
<accession>A0AA96LD09</accession>
<protein>
    <submittedName>
        <fullName evidence="3">Protein-glutamine gamma-glutamyltransferase</fullName>
        <ecNumber evidence="3">2.3.2.13</ecNumber>
    </submittedName>
</protein>
<evidence type="ECO:0000313" key="3">
    <source>
        <dbReference type="EMBL" id="WNQ10924.1"/>
    </source>
</evidence>
<keyword evidence="2" id="KW-0749">Sporulation</keyword>
<keyword evidence="3" id="KW-0012">Acyltransferase</keyword>
<dbReference type="Pfam" id="PF20085">
    <property type="entry name" value="TGL"/>
    <property type="match status" value="1"/>
</dbReference>
<keyword evidence="1 3" id="KW-0808">Transferase</keyword>
<dbReference type="Proteomes" id="UP001305702">
    <property type="component" value="Chromosome"/>
</dbReference>
<gene>
    <name evidence="3" type="ORF">MJA45_25465</name>
</gene>
<dbReference type="InterPro" id="IPR020916">
    <property type="entry name" value="Gln_gamma-glutamylTfrase_bac"/>
</dbReference>
<dbReference type="NCBIfam" id="NF002869">
    <property type="entry name" value="PRK03187.1"/>
    <property type="match status" value="1"/>
</dbReference>
<dbReference type="GO" id="GO:0003810">
    <property type="term" value="F:protein-glutamine gamma-glutamyltransferase activity"/>
    <property type="evidence" value="ECO:0007669"/>
    <property type="project" value="UniProtKB-EC"/>
</dbReference>
<dbReference type="AlphaFoldDB" id="A0AA96LD09"/>
<proteinExistence type="inferred from homology"/>
<dbReference type="EMBL" id="CP130318">
    <property type="protein sequence ID" value="WNQ10924.1"/>
    <property type="molecule type" value="Genomic_DNA"/>
</dbReference>
<dbReference type="KEGG" id="paun:MJA45_25465"/>
<dbReference type="EC" id="2.3.2.13" evidence="3"/>
<reference evidence="3 4" key="1">
    <citation type="submission" date="2022-02" db="EMBL/GenBank/DDBJ databases">
        <title>Paenibacillus sp. MBLB1776 Whole Genome Shotgun Sequencing.</title>
        <authorList>
            <person name="Hwang C.Y."/>
            <person name="Cho E.-S."/>
            <person name="Seo M.-J."/>
        </authorList>
    </citation>
    <scope>NUCLEOTIDE SEQUENCE [LARGE SCALE GENOMIC DNA]</scope>
    <source>
        <strain evidence="3 4">MBLB1776</strain>
    </source>
</reference>
<evidence type="ECO:0000313" key="4">
    <source>
        <dbReference type="Proteomes" id="UP001305702"/>
    </source>
</evidence>